<dbReference type="PANTHER" id="PTHR40633:SF6">
    <property type="entry name" value="MATRIX PROTEIN, PUTATIVE (AFU_ORTHOLOGUE AFUA_8G05410)-RELATED"/>
    <property type="match status" value="1"/>
</dbReference>
<feature type="compositionally biased region" description="Low complexity" evidence="2">
    <location>
        <begin position="118"/>
        <end position="145"/>
    </location>
</feature>
<gene>
    <name evidence="5" type="ORF">ABVK25_001304</name>
</gene>
<reference evidence="5 6" key="1">
    <citation type="submission" date="2024-09" db="EMBL/GenBank/DDBJ databases">
        <title>Rethinking Asexuality: The Enigmatic Case of Functional Sexual Genes in Lepraria (Stereocaulaceae).</title>
        <authorList>
            <person name="Doellman M."/>
            <person name="Sun Y."/>
            <person name="Barcenas-Pena A."/>
            <person name="Lumbsch H.T."/>
            <person name="Grewe F."/>
        </authorList>
    </citation>
    <scope>NUCLEOTIDE SEQUENCE [LARGE SCALE GENOMIC DNA]</scope>
    <source>
        <strain evidence="5 6">Grewe 0041</strain>
    </source>
</reference>
<sequence length="270" mass="25770">MLGKTLFACATFIVTAVAQGRIAFTVLPTKITAGQPVKLEWGGGDGSAVTLTLQQGTTNNLKTVQLITGDASGFSYTWTPSTSLPDAENYALKIQQGDAEPNYTGMITLTGGSTSGPTNAVSALTSSTASGSSSATSSVPTNPASGGVIGGGSSSSNTTTASTNATTTALVGTGPIGTGVSGSAATGTAMGRNTTISIATLSSSASRASKLSASSASAASATSTSSSGSSSSTTSSGSAPSPSSTSGAGSLAASNFALLCAAVVAVAYLG</sequence>
<dbReference type="PANTHER" id="PTHR40633">
    <property type="entry name" value="MATRIX PROTEIN, PUTATIVE (AFU_ORTHOLOGUE AFUA_8G05410)-RELATED"/>
    <property type="match status" value="1"/>
</dbReference>
<keyword evidence="6" id="KW-1185">Reference proteome</keyword>
<feature type="region of interest" description="Disordered" evidence="2">
    <location>
        <begin position="220"/>
        <end position="246"/>
    </location>
</feature>
<evidence type="ECO:0000256" key="1">
    <source>
        <dbReference type="ARBA" id="ARBA00022729"/>
    </source>
</evidence>
<feature type="region of interest" description="Disordered" evidence="2">
    <location>
        <begin position="116"/>
        <end position="161"/>
    </location>
</feature>
<feature type="domain" description="Yeast cell wall synthesis Kre9/Knh1-like N-terminal" evidence="4">
    <location>
        <begin position="29"/>
        <end position="104"/>
    </location>
</feature>
<name>A0ABR4BP36_9LECA</name>
<protein>
    <recommendedName>
        <fullName evidence="4">Yeast cell wall synthesis Kre9/Knh1-like N-terminal domain-containing protein</fullName>
    </recommendedName>
</protein>
<feature type="signal peptide" evidence="3">
    <location>
        <begin position="1"/>
        <end position="18"/>
    </location>
</feature>
<evidence type="ECO:0000256" key="2">
    <source>
        <dbReference type="SAM" id="MobiDB-lite"/>
    </source>
</evidence>
<evidence type="ECO:0000259" key="4">
    <source>
        <dbReference type="Pfam" id="PF10342"/>
    </source>
</evidence>
<evidence type="ECO:0000313" key="6">
    <source>
        <dbReference type="Proteomes" id="UP001590951"/>
    </source>
</evidence>
<feature type="chain" id="PRO_5046774266" description="Yeast cell wall synthesis Kre9/Knh1-like N-terminal domain-containing protein" evidence="3">
    <location>
        <begin position="19"/>
        <end position="270"/>
    </location>
</feature>
<proteinExistence type="predicted"/>
<comment type="caution">
    <text evidence="5">The sequence shown here is derived from an EMBL/GenBank/DDBJ whole genome shotgun (WGS) entry which is preliminary data.</text>
</comment>
<dbReference type="Proteomes" id="UP001590951">
    <property type="component" value="Unassembled WGS sequence"/>
</dbReference>
<evidence type="ECO:0000256" key="3">
    <source>
        <dbReference type="SAM" id="SignalP"/>
    </source>
</evidence>
<accession>A0ABR4BP36</accession>
<dbReference type="Pfam" id="PF10342">
    <property type="entry name" value="Kre9_KNH"/>
    <property type="match status" value="1"/>
</dbReference>
<dbReference type="EMBL" id="JBHFEH010000002">
    <property type="protein sequence ID" value="KAL2058576.1"/>
    <property type="molecule type" value="Genomic_DNA"/>
</dbReference>
<dbReference type="InterPro" id="IPR052982">
    <property type="entry name" value="SRP1/TIP1-like"/>
</dbReference>
<keyword evidence="1 3" id="KW-0732">Signal</keyword>
<evidence type="ECO:0000313" key="5">
    <source>
        <dbReference type="EMBL" id="KAL2058576.1"/>
    </source>
</evidence>
<organism evidence="5 6">
    <name type="scientific">Lepraria finkii</name>
    <dbReference type="NCBI Taxonomy" id="1340010"/>
    <lineage>
        <taxon>Eukaryota</taxon>
        <taxon>Fungi</taxon>
        <taxon>Dikarya</taxon>
        <taxon>Ascomycota</taxon>
        <taxon>Pezizomycotina</taxon>
        <taxon>Lecanoromycetes</taxon>
        <taxon>OSLEUM clade</taxon>
        <taxon>Lecanoromycetidae</taxon>
        <taxon>Lecanorales</taxon>
        <taxon>Lecanorineae</taxon>
        <taxon>Stereocaulaceae</taxon>
        <taxon>Lepraria</taxon>
    </lineage>
</organism>
<dbReference type="InterPro" id="IPR018466">
    <property type="entry name" value="Kre9/Knh1-like_N"/>
</dbReference>